<evidence type="ECO:0000313" key="8">
    <source>
        <dbReference type="EMBL" id="BAM05010.1"/>
    </source>
</evidence>
<dbReference type="Proteomes" id="UP000007881">
    <property type="component" value="Chromosome"/>
</dbReference>
<name>I0IIC2_PHYMF</name>
<keyword evidence="5 7" id="KW-0472">Membrane</keyword>
<feature type="transmembrane region" description="Helical" evidence="7">
    <location>
        <begin position="429"/>
        <end position="450"/>
    </location>
</feature>
<dbReference type="PRINTS" id="PR00176">
    <property type="entry name" value="NANEUSMPORT"/>
</dbReference>
<keyword evidence="4 7" id="KW-1133">Transmembrane helix</keyword>
<reference evidence="8 9" key="1">
    <citation type="submission" date="2012-02" db="EMBL/GenBank/DDBJ databases">
        <title>Complete genome sequence of Phycisphaera mikurensis NBRC 102666.</title>
        <authorList>
            <person name="Ankai A."/>
            <person name="Hosoyama A."/>
            <person name="Terui Y."/>
            <person name="Sekine M."/>
            <person name="Fukai R."/>
            <person name="Kato Y."/>
            <person name="Nakamura S."/>
            <person name="Yamada-Narita S."/>
            <person name="Kawakoshi A."/>
            <person name="Fukunaga Y."/>
            <person name="Yamazaki S."/>
            <person name="Fujita N."/>
        </authorList>
    </citation>
    <scope>NUCLEOTIDE SEQUENCE [LARGE SCALE GENOMIC DNA]</scope>
    <source>
        <strain evidence="9">NBRC 102666 / KCTC 22515 / FYK2301M01</strain>
    </source>
</reference>
<dbReference type="AlphaFoldDB" id="I0IIC2"/>
<dbReference type="PANTHER" id="PTHR42948:SF1">
    <property type="entry name" value="TRANSPORTER"/>
    <property type="match status" value="1"/>
</dbReference>
<feature type="compositionally biased region" description="Pro residues" evidence="6">
    <location>
        <begin position="1"/>
        <end position="17"/>
    </location>
</feature>
<evidence type="ECO:0000256" key="2">
    <source>
        <dbReference type="ARBA" id="ARBA00022448"/>
    </source>
</evidence>
<protein>
    <submittedName>
        <fullName evidence="8">Putative transporter</fullName>
    </submittedName>
</protein>
<comment type="subcellular location">
    <subcellularLocation>
        <location evidence="1">Membrane</location>
        <topology evidence="1">Multi-pass membrane protein</topology>
    </subcellularLocation>
</comment>
<keyword evidence="3 7" id="KW-0812">Transmembrane</keyword>
<feature type="transmembrane region" description="Helical" evidence="7">
    <location>
        <begin position="470"/>
        <end position="492"/>
    </location>
</feature>
<organism evidence="8 9">
    <name type="scientific">Phycisphaera mikurensis (strain NBRC 102666 / KCTC 22515 / FYK2301M01)</name>
    <dbReference type="NCBI Taxonomy" id="1142394"/>
    <lineage>
        <taxon>Bacteria</taxon>
        <taxon>Pseudomonadati</taxon>
        <taxon>Planctomycetota</taxon>
        <taxon>Phycisphaerae</taxon>
        <taxon>Phycisphaerales</taxon>
        <taxon>Phycisphaeraceae</taxon>
        <taxon>Phycisphaera</taxon>
    </lineage>
</organism>
<evidence type="ECO:0000256" key="6">
    <source>
        <dbReference type="SAM" id="MobiDB-lite"/>
    </source>
</evidence>
<evidence type="ECO:0000313" key="9">
    <source>
        <dbReference type="Proteomes" id="UP000007881"/>
    </source>
</evidence>
<dbReference type="KEGG" id="phm:PSMK_28510"/>
<feature type="transmembrane region" description="Helical" evidence="7">
    <location>
        <begin position="182"/>
        <end position="201"/>
    </location>
</feature>
<dbReference type="STRING" id="1142394.PSMK_28510"/>
<feature type="transmembrane region" description="Helical" evidence="7">
    <location>
        <begin position="312"/>
        <end position="340"/>
    </location>
</feature>
<evidence type="ECO:0000256" key="5">
    <source>
        <dbReference type="ARBA" id="ARBA00023136"/>
    </source>
</evidence>
<feature type="transmembrane region" description="Helical" evidence="7">
    <location>
        <begin position="29"/>
        <end position="48"/>
    </location>
</feature>
<evidence type="ECO:0000256" key="3">
    <source>
        <dbReference type="ARBA" id="ARBA00022692"/>
    </source>
</evidence>
<accession>I0IIC2</accession>
<keyword evidence="9" id="KW-1185">Reference proteome</keyword>
<keyword evidence="2" id="KW-0813">Transport</keyword>
<feature type="transmembrane region" description="Helical" evidence="7">
    <location>
        <begin position="60"/>
        <end position="82"/>
    </location>
</feature>
<gene>
    <name evidence="8" type="ordered locus">PSMK_28510</name>
</gene>
<feature type="transmembrane region" description="Helical" evidence="7">
    <location>
        <begin position="360"/>
        <end position="387"/>
    </location>
</feature>
<dbReference type="HOGENOM" id="CLU_006855_3_3_0"/>
<evidence type="ECO:0000256" key="7">
    <source>
        <dbReference type="SAM" id="Phobius"/>
    </source>
</evidence>
<feature type="transmembrane region" description="Helical" evidence="7">
    <location>
        <begin position="107"/>
        <end position="128"/>
    </location>
</feature>
<evidence type="ECO:0000256" key="1">
    <source>
        <dbReference type="ARBA" id="ARBA00004141"/>
    </source>
</evidence>
<dbReference type="Pfam" id="PF00209">
    <property type="entry name" value="SNF"/>
    <property type="match status" value="2"/>
</dbReference>
<feature type="transmembrane region" description="Helical" evidence="7">
    <location>
        <begin position="399"/>
        <end position="417"/>
    </location>
</feature>
<dbReference type="GO" id="GO:0016020">
    <property type="term" value="C:membrane"/>
    <property type="evidence" value="ECO:0007669"/>
    <property type="project" value="UniProtKB-SubCell"/>
</dbReference>
<feature type="region of interest" description="Disordered" evidence="6">
    <location>
        <begin position="1"/>
        <end position="20"/>
    </location>
</feature>
<proteinExistence type="predicted"/>
<dbReference type="PROSITE" id="PS50267">
    <property type="entry name" value="NA_NEUROTRAN_SYMP_3"/>
    <property type="match status" value="1"/>
</dbReference>
<dbReference type="RefSeq" id="WP_014438220.1">
    <property type="nucleotide sequence ID" value="NC_017080.1"/>
</dbReference>
<dbReference type="PATRIC" id="fig|1142394.8.peg.2948"/>
<dbReference type="InterPro" id="IPR000175">
    <property type="entry name" value="Na/ntran_symport"/>
</dbReference>
<dbReference type="EMBL" id="AP012338">
    <property type="protein sequence ID" value="BAM05010.1"/>
    <property type="molecule type" value="Genomic_DNA"/>
</dbReference>
<dbReference type="eggNOG" id="COG0733">
    <property type="taxonomic scope" value="Bacteria"/>
</dbReference>
<feature type="transmembrane region" description="Helical" evidence="7">
    <location>
        <begin position="213"/>
        <end position="239"/>
    </location>
</feature>
<evidence type="ECO:0000256" key="4">
    <source>
        <dbReference type="ARBA" id="ARBA00022989"/>
    </source>
</evidence>
<feature type="transmembrane region" description="Helical" evidence="7">
    <location>
        <begin position="272"/>
        <end position="291"/>
    </location>
</feature>
<dbReference type="InterPro" id="IPR037272">
    <property type="entry name" value="SNS_sf"/>
</dbReference>
<dbReference type="PANTHER" id="PTHR42948">
    <property type="entry name" value="TRANSPORTER"/>
    <property type="match status" value="1"/>
</dbReference>
<dbReference type="SUPFAM" id="SSF161070">
    <property type="entry name" value="SNF-like"/>
    <property type="match status" value="1"/>
</dbReference>
<dbReference type="NCBIfam" id="NF037979">
    <property type="entry name" value="Na_transp"/>
    <property type="match status" value="1"/>
</dbReference>
<sequence>MPEPPAAAEPAPAPPPAAGAGGDHWGTRVGVILAVVGSAVGLGNFLRFPGLAAKYEGGAFMVPYFVALLVLGIPLAWAEWALGRRGGRKGFHSTPGIYWALSQKRGMAYLGTLGTIVPVIIFMYYVLIEAWCLSYAWFFLTGTMAELGERAAAGAAAGEVDASPFVGLFTDWAGLDANGAAFAKPGLLLAVLLCFALNFGLIARGVSRGIERFCLLAMPALILCAFVVLLRVLTLPGIAEGLGQMWNPPADAAGWRQQLLDPTMWVEATGQIFFSLSIGFGLIIVYSSYVKRNEDIALSGVSAAAGNELCEVCLGGLITIPAAALFLSATALTAAAASTFNLGFMTLPLVFDAMPGGRLFGFLFFFLLFLAAATSSLSMLQGALALFEEGLGLTRAKAVGLLAAVAAAGTLLVLVFSEDAKALDTLDTWVGTLFIYVLAFTQTILFGWVLGPERGMAELDRGAAMRVPRLLGFVVRWVCPIYLGVLFVAFLYDQLVTRDGGMFAAVFSDPVVAASVGFMGLVIFGTLMAIRMAVPRWQRMSEDQQAEEDESTWISGATS</sequence>
<feature type="transmembrane region" description="Helical" evidence="7">
    <location>
        <begin position="512"/>
        <end position="530"/>
    </location>
</feature>